<keyword evidence="2" id="KW-1185">Reference proteome</keyword>
<protein>
    <submittedName>
        <fullName evidence="1">Uncharacterized protein</fullName>
    </submittedName>
</protein>
<evidence type="ECO:0000313" key="2">
    <source>
        <dbReference type="Proteomes" id="UP001055879"/>
    </source>
</evidence>
<proteinExistence type="predicted"/>
<name>A0ACB9B175_ARCLA</name>
<reference evidence="1 2" key="2">
    <citation type="journal article" date="2022" name="Mol. Ecol. Resour.">
        <title>The genomes of chicory, endive, great burdock and yacon provide insights into Asteraceae paleo-polyploidization history and plant inulin production.</title>
        <authorList>
            <person name="Fan W."/>
            <person name="Wang S."/>
            <person name="Wang H."/>
            <person name="Wang A."/>
            <person name="Jiang F."/>
            <person name="Liu H."/>
            <person name="Zhao H."/>
            <person name="Xu D."/>
            <person name="Zhang Y."/>
        </authorList>
    </citation>
    <scope>NUCLEOTIDE SEQUENCE [LARGE SCALE GENOMIC DNA]</scope>
    <source>
        <strain evidence="2">cv. Niubang</strain>
    </source>
</reference>
<organism evidence="1 2">
    <name type="scientific">Arctium lappa</name>
    <name type="common">Greater burdock</name>
    <name type="synonym">Lappa major</name>
    <dbReference type="NCBI Taxonomy" id="4217"/>
    <lineage>
        <taxon>Eukaryota</taxon>
        <taxon>Viridiplantae</taxon>
        <taxon>Streptophyta</taxon>
        <taxon>Embryophyta</taxon>
        <taxon>Tracheophyta</taxon>
        <taxon>Spermatophyta</taxon>
        <taxon>Magnoliopsida</taxon>
        <taxon>eudicotyledons</taxon>
        <taxon>Gunneridae</taxon>
        <taxon>Pentapetalae</taxon>
        <taxon>asterids</taxon>
        <taxon>campanulids</taxon>
        <taxon>Asterales</taxon>
        <taxon>Asteraceae</taxon>
        <taxon>Carduoideae</taxon>
        <taxon>Cardueae</taxon>
        <taxon>Arctiinae</taxon>
        <taxon>Arctium</taxon>
    </lineage>
</organism>
<comment type="caution">
    <text evidence="1">The sequence shown here is derived from an EMBL/GenBank/DDBJ whole genome shotgun (WGS) entry which is preliminary data.</text>
</comment>
<gene>
    <name evidence="1" type="ORF">L6452_22712</name>
</gene>
<sequence>MLDDEQSKGEEEENYPKIPVDFASFADRTTGTNQKIEIGSSKREAKPSPAGFMRCCFSFPFLLGEAGAGGLMWPTPSPSLLA</sequence>
<evidence type="ECO:0000313" key="1">
    <source>
        <dbReference type="EMBL" id="KAI3715726.1"/>
    </source>
</evidence>
<dbReference type="EMBL" id="CM042053">
    <property type="protein sequence ID" value="KAI3715726.1"/>
    <property type="molecule type" value="Genomic_DNA"/>
</dbReference>
<dbReference type="Proteomes" id="UP001055879">
    <property type="component" value="Linkage Group LG07"/>
</dbReference>
<accession>A0ACB9B175</accession>
<reference evidence="2" key="1">
    <citation type="journal article" date="2022" name="Mol. Ecol. Resour.">
        <title>The genomes of chicory, endive, great burdock and yacon provide insights into Asteraceae palaeo-polyploidization history and plant inulin production.</title>
        <authorList>
            <person name="Fan W."/>
            <person name="Wang S."/>
            <person name="Wang H."/>
            <person name="Wang A."/>
            <person name="Jiang F."/>
            <person name="Liu H."/>
            <person name="Zhao H."/>
            <person name="Xu D."/>
            <person name="Zhang Y."/>
        </authorList>
    </citation>
    <scope>NUCLEOTIDE SEQUENCE [LARGE SCALE GENOMIC DNA]</scope>
    <source>
        <strain evidence="2">cv. Niubang</strain>
    </source>
</reference>